<dbReference type="Proteomes" id="UP000069620">
    <property type="component" value="Unassembled WGS sequence"/>
</dbReference>
<dbReference type="SUPFAM" id="SSF46689">
    <property type="entry name" value="Homeodomain-like"/>
    <property type="match status" value="1"/>
</dbReference>
<evidence type="ECO:0000313" key="4">
    <source>
        <dbReference type="EMBL" id="GAS91004.1"/>
    </source>
</evidence>
<dbReference type="PROSITE" id="PS50977">
    <property type="entry name" value="HTH_TETR_2"/>
    <property type="match status" value="1"/>
</dbReference>
<protein>
    <submittedName>
        <fullName evidence="4">TetR family transcriptional regulator</fullName>
    </submittedName>
</protein>
<proteinExistence type="predicted"/>
<reference evidence="5" key="2">
    <citation type="submission" date="2016-02" db="EMBL/GenBank/DDBJ databases">
        <title>Draft genome sequence of five rapidly growing Mycobacterium species.</title>
        <authorList>
            <person name="Katahira K."/>
            <person name="Gotou Y."/>
            <person name="Iida K."/>
            <person name="Ogura Y."/>
            <person name="Hayashi T."/>
        </authorList>
    </citation>
    <scope>NUCLEOTIDE SEQUENCE [LARGE SCALE GENOMIC DNA]</scope>
    <source>
        <strain evidence="5">JCM15654</strain>
    </source>
</reference>
<gene>
    <name evidence="4" type="ORF">RMCB_5100</name>
</gene>
<organism evidence="4 5">
    <name type="scientific">Mycolicibacterium brisbanense</name>
    <dbReference type="NCBI Taxonomy" id="146020"/>
    <lineage>
        <taxon>Bacteria</taxon>
        <taxon>Bacillati</taxon>
        <taxon>Actinomycetota</taxon>
        <taxon>Actinomycetes</taxon>
        <taxon>Mycobacteriales</taxon>
        <taxon>Mycobacteriaceae</taxon>
        <taxon>Mycolicibacterium</taxon>
    </lineage>
</organism>
<name>A0A100W3L5_9MYCO</name>
<dbReference type="GO" id="GO:0003677">
    <property type="term" value="F:DNA binding"/>
    <property type="evidence" value="ECO:0007669"/>
    <property type="project" value="UniProtKB-UniRule"/>
</dbReference>
<comment type="caution">
    <text evidence="4">The sequence shown here is derived from an EMBL/GenBank/DDBJ whole genome shotgun (WGS) entry which is preliminary data.</text>
</comment>
<dbReference type="InterPro" id="IPR009057">
    <property type="entry name" value="Homeodomain-like_sf"/>
</dbReference>
<feature type="DNA-binding region" description="H-T-H motif" evidence="2">
    <location>
        <begin position="43"/>
        <end position="62"/>
    </location>
</feature>
<evidence type="ECO:0000313" key="5">
    <source>
        <dbReference type="Proteomes" id="UP000069620"/>
    </source>
</evidence>
<keyword evidence="5" id="KW-1185">Reference proteome</keyword>
<dbReference type="AlphaFoldDB" id="A0A100W3L5"/>
<dbReference type="Pfam" id="PF00440">
    <property type="entry name" value="TetR_N"/>
    <property type="match status" value="1"/>
</dbReference>
<evidence type="ECO:0000256" key="2">
    <source>
        <dbReference type="PROSITE-ProRule" id="PRU00335"/>
    </source>
</evidence>
<dbReference type="EMBL" id="BCSX01000044">
    <property type="protein sequence ID" value="GAS91004.1"/>
    <property type="molecule type" value="Genomic_DNA"/>
</dbReference>
<evidence type="ECO:0000259" key="3">
    <source>
        <dbReference type="PROSITE" id="PS50977"/>
    </source>
</evidence>
<sequence length="223" mass="23485">MAIVIEQTLCYCGAMPRPRVHDPDTVLDAVESMAVTSGLAAVTIRAVSAAVGVSNGALYHQFGSRGGLVGRAWLRAARRFLDLQRQLVDAASSGPDAIAAAAQAPAVFAEDHPASARLVLLFPPHEIAAVGLPDDLANEVASLQKHLLTLMIELAQTAWGRRDRAAVDTVTTCIVDLPTALLLQRDRLGDPTALRHLGAAVYAVLDIGPSPTNDNHRPTKGAP</sequence>
<accession>A0A100W3L5</accession>
<keyword evidence="1 2" id="KW-0238">DNA-binding</keyword>
<feature type="domain" description="HTH tetR-type" evidence="3">
    <location>
        <begin position="20"/>
        <end position="80"/>
    </location>
</feature>
<dbReference type="InterPro" id="IPR001647">
    <property type="entry name" value="HTH_TetR"/>
</dbReference>
<reference evidence="5" key="1">
    <citation type="journal article" date="2016" name="Genome Announc.">
        <title>Draft Genome Sequences of Five Rapidly Growing Mycobacterium Species, M. thermoresistibile, M. fortuitum subsp. acetamidolyticum, M. canariasense, M. brisbanense, and M. novocastrense.</title>
        <authorList>
            <person name="Katahira K."/>
            <person name="Ogura Y."/>
            <person name="Gotoh Y."/>
            <person name="Hayashi T."/>
        </authorList>
    </citation>
    <scope>NUCLEOTIDE SEQUENCE [LARGE SCALE GENOMIC DNA]</scope>
    <source>
        <strain evidence="5">JCM15654</strain>
    </source>
</reference>
<dbReference type="Gene3D" id="1.10.357.10">
    <property type="entry name" value="Tetracycline Repressor, domain 2"/>
    <property type="match status" value="1"/>
</dbReference>
<dbReference type="STRING" id="146020.RMCB_5100"/>
<evidence type="ECO:0000256" key="1">
    <source>
        <dbReference type="ARBA" id="ARBA00023125"/>
    </source>
</evidence>